<comment type="subcellular location">
    <subcellularLocation>
        <location evidence="1">Membrane</location>
    </subcellularLocation>
</comment>
<protein>
    <recommendedName>
        <fullName evidence="7">Mce-associated membrane protein</fullName>
    </recommendedName>
</protein>
<comment type="caution">
    <text evidence="5">The sequence shown here is derived from an EMBL/GenBank/DDBJ whole genome shotgun (WGS) entry which is preliminary data.</text>
</comment>
<proteinExistence type="predicted"/>
<gene>
    <name evidence="5" type="ORF">ACFQ34_23800</name>
</gene>
<evidence type="ECO:0000313" key="5">
    <source>
        <dbReference type="EMBL" id="MFD1236324.1"/>
    </source>
</evidence>
<feature type="region of interest" description="Disordered" evidence="3">
    <location>
        <begin position="1"/>
        <end position="25"/>
    </location>
</feature>
<organism evidence="5 6">
    <name type="scientific">Pseudonocardia benzenivorans</name>
    <dbReference type="NCBI Taxonomy" id="228005"/>
    <lineage>
        <taxon>Bacteria</taxon>
        <taxon>Bacillati</taxon>
        <taxon>Actinomycetota</taxon>
        <taxon>Actinomycetes</taxon>
        <taxon>Pseudonocardiales</taxon>
        <taxon>Pseudonocardiaceae</taxon>
        <taxon>Pseudonocardia</taxon>
    </lineage>
</organism>
<evidence type="ECO:0000256" key="2">
    <source>
        <dbReference type="ARBA" id="ARBA00023136"/>
    </source>
</evidence>
<dbReference type="InterPro" id="IPR032710">
    <property type="entry name" value="NTF2-like_dom_sf"/>
</dbReference>
<accession>A0ABW3VPV5</accession>
<keyword evidence="4" id="KW-0812">Transmembrane</keyword>
<name>A0ABW3VPV5_9PSEU</name>
<keyword evidence="2 4" id="KW-0472">Membrane</keyword>
<reference evidence="6" key="1">
    <citation type="journal article" date="2019" name="Int. J. Syst. Evol. Microbiol.">
        <title>The Global Catalogue of Microorganisms (GCM) 10K type strain sequencing project: providing services to taxonomists for standard genome sequencing and annotation.</title>
        <authorList>
            <consortium name="The Broad Institute Genomics Platform"/>
            <consortium name="The Broad Institute Genome Sequencing Center for Infectious Disease"/>
            <person name="Wu L."/>
            <person name="Ma J."/>
        </authorList>
    </citation>
    <scope>NUCLEOTIDE SEQUENCE [LARGE SCALE GENOMIC DNA]</scope>
    <source>
        <strain evidence="6">CCUG 49018</strain>
    </source>
</reference>
<keyword evidence="4" id="KW-1133">Transmembrane helix</keyword>
<dbReference type="Proteomes" id="UP001597182">
    <property type="component" value="Unassembled WGS sequence"/>
</dbReference>
<dbReference type="RefSeq" id="WP_339125698.1">
    <property type="nucleotide sequence ID" value="NZ_BAABKS010000053.1"/>
</dbReference>
<evidence type="ECO:0000256" key="3">
    <source>
        <dbReference type="SAM" id="MobiDB-lite"/>
    </source>
</evidence>
<dbReference type="SUPFAM" id="SSF54427">
    <property type="entry name" value="NTF2-like"/>
    <property type="match status" value="1"/>
</dbReference>
<keyword evidence="6" id="KW-1185">Reference proteome</keyword>
<evidence type="ECO:0000256" key="4">
    <source>
        <dbReference type="SAM" id="Phobius"/>
    </source>
</evidence>
<dbReference type="EMBL" id="JBHTMB010000217">
    <property type="protein sequence ID" value="MFD1236324.1"/>
    <property type="molecule type" value="Genomic_DNA"/>
</dbReference>
<sequence>MTTHAPERPVPEGGTAGADAAPTGGQGATRFRRGLSIAVVVGVVLVLVTGVLWLVTATSGSTRLAQDRDAVLVAARQAGETVTAVDKSDAAGTVARWEAVATGSQLDELQTSHDQYVQMIGKLPASAHGTVTDAAVAELDDRAGTARVLVGMDVTLDDGGKTPPTRQRVQMEMTRTDDGWKVAKIDPVGGAAG</sequence>
<evidence type="ECO:0008006" key="7">
    <source>
        <dbReference type="Google" id="ProtNLM"/>
    </source>
</evidence>
<feature type="transmembrane region" description="Helical" evidence="4">
    <location>
        <begin position="35"/>
        <end position="55"/>
    </location>
</feature>
<feature type="compositionally biased region" description="Basic and acidic residues" evidence="3">
    <location>
        <begin position="1"/>
        <end position="10"/>
    </location>
</feature>
<dbReference type="PANTHER" id="PTHR37042:SF4">
    <property type="entry name" value="OUTER MEMBRANE PROTEIN RV1973"/>
    <property type="match status" value="1"/>
</dbReference>
<evidence type="ECO:0000313" key="6">
    <source>
        <dbReference type="Proteomes" id="UP001597182"/>
    </source>
</evidence>
<evidence type="ECO:0000256" key="1">
    <source>
        <dbReference type="ARBA" id="ARBA00004370"/>
    </source>
</evidence>
<dbReference type="PANTHER" id="PTHR37042">
    <property type="entry name" value="OUTER MEMBRANE PROTEIN RV1973"/>
    <property type="match status" value="1"/>
</dbReference>